<evidence type="ECO:0000313" key="2">
    <source>
        <dbReference type="Proteomes" id="UP000061348"/>
    </source>
</evidence>
<gene>
    <name evidence="1" type="ORF">PFLmoz3_00585</name>
</gene>
<evidence type="ECO:0000313" key="1">
    <source>
        <dbReference type="EMBL" id="KWV89748.1"/>
    </source>
</evidence>
<comment type="caution">
    <text evidence="1">The sequence shown here is derived from an EMBL/GenBank/DDBJ whole genome shotgun (WGS) entry which is preliminary data.</text>
</comment>
<proteinExistence type="predicted"/>
<protein>
    <submittedName>
        <fullName evidence="1">Uncharacterized protein</fullName>
    </submittedName>
</protein>
<accession>A0A109LLG6</accession>
<name>A0A109LLG6_PSEFL</name>
<reference evidence="1 2" key="1">
    <citation type="submission" date="2015-05" db="EMBL/GenBank/DDBJ databases">
        <title>A genomic and transcriptomic approach to investigate the blue pigment phenotype in Pseudomonas fluorescens.</title>
        <authorList>
            <person name="Andreani N.A."/>
            <person name="Cardazzo B."/>
        </authorList>
    </citation>
    <scope>NUCLEOTIDE SEQUENCE [LARGE SCALE GENOMIC DNA]</scope>
    <source>
        <strain evidence="1 2">Ps_22</strain>
    </source>
</reference>
<organism evidence="1 2">
    <name type="scientific">Pseudomonas fluorescens</name>
    <dbReference type="NCBI Taxonomy" id="294"/>
    <lineage>
        <taxon>Bacteria</taxon>
        <taxon>Pseudomonadati</taxon>
        <taxon>Pseudomonadota</taxon>
        <taxon>Gammaproteobacteria</taxon>
        <taxon>Pseudomonadales</taxon>
        <taxon>Pseudomonadaceae</taxon>
        <taxon>Pseudomonas</taxon>
    </lineage>
</organism>
<sequence length="47" mass="5205">MPQANIPVIDICRSRLERLRGVRKPPSVCQLKNNQMNATAITSASIL</sequence>
<dbReference type="EMBL" id="LCYA01000018">
    <property type="protein sequence ID" value="KWV89748.1"/>
    <property type="molecule type" value="Genomic_DNA"/>
</dbReference>
<dbReference type="Proteomes" id="UP000061348">
    <property type="component" value="Unassembled WGS sequence"/>
</dbReference>
<dbReference type="PATRIC" id="fig|294.194.peg.653"/>
<dbReference type="AlphaFoldDB" id="A0A109LLG6"/>